<name>A0A8C9SGG1_SCLFO</name>
<dbReference type="GO" id="GO:0001755">
    <property type="term" value="P:neural crest cell migration"/>
    <property type="evidence" value="ECO:0007669"/>
    <property type="project" value="TreeGrafter"/>
</dbReference>
<dbReference type="Gene3D" id="2.130.10.10">
    <property type="entry name" value="YVTN repeat-like/Quinoprotein amine dehydrogenase"/>
    <property type="match status" value="1"/>
</dbReference>
<feature type="domain" description="Ig-like" evidence="11">
    <location>
        <begin position="570"/>
        <end position="628"/>
    </location>
</feature>
<dbReference type="SMART" id="SM00423">
    <property type="entry name" value="PSI"/>
    <property type="match status" value="1"/>
</dbReference>
<dbReference type="SUPFAM" id="SSF48726">
    <property type="entry name" value="Immunoglobulin"/>
    <property type="match status" value="1"/>
</dbReference>
<dbReference type="Pfam" id="PF01403">
    <property type="entry name" value="Sema"/>
    <property type="match status" value="1"/>
</dbReference>
<dbReference type="Pfam" id="PF00047">
    <property type="entry name" value="ig"/>
    <property type="match status" value="1"/>
</dbReference>
<dbReference type="InterPro" id="IPR015943">
    <property type="entry name" value="WD40/YVTN_repeat-like_dom_sf"/>
</dbReference>
<dbReference type="GeneTree" id="ENSGT00940000158437"/>
<dbReference type="GO" id="GO:0071526">
    <property type="term" value="P:semaphorin-plexin signaling pathway"/>
    <property type="evidence" value="ECO:0007669"/>
    <property type="project" value="TreeGrafter"/>
</dbReference>
<evidence type="ECO:0000256" key="9">
    <source>
        <dbReference type="SAM" id="MobiDB-lite"/>
    </source>
</evidence>
<dbReference type="InterPro" id="IPR036179">
    <property type="entry name" value="Ig-like_dom_sf"/>
</dbReference>
<evidence type="ECO:0000259" key="12">
    <source>
        <dbReference type="PROSITE" id="PS51004"/>
    </source>
</evidence>
<evidence type="ECO:0000256" key="3">
    <source>
        <dbReference type="ARBA" id="ARBA00022525"/>
    </source>
</evidence>
<accession>A0A8C9SGG1</accession>
<dbReference type="SMART" id="SM00630">
    <property type="entry name" value="Sema"/>
    <property type="match status" value="1"/>
</dbReference>
<reference evidence="13" key="3">
    <citation type="submission" date="2025-09" db="UniProtKB">
        <authorList>
            <consortium name="Ensembl"/>
        </authorList>
    </citation>
    <scope>IDENTIFICATION</scope>
</reference>
<keyword evidence="6" id="KW-0325">Glycoprotein</keyword>
<dbReference type="GO" id="GO:0007411">
    <property type="term" value="P:axon guidance"/>
    <property type="evidence" value="ECO:0007669"/>
    <property type="project" value="TreeGrafter"/>
</dbReference>
<feature type="domain" description="Sema" evidence="12">
    <location>
        <begin position="27"/>
        <end position="498"/>
    </location>
</feature>
<dbReference type="AlphaFoldDB" id="A0A8C9SGG1"/>
<dbReference type="FunFam" id="2.60.40.10:FF:000030">
    <property type="entry name" value="Semaphorin 3F like"/>
    <property type="match status" value="1"/>
</dbReference>
<protein>
    <submittedName>
        <fullName evidence="13">Sema domain, immunoglobulin domain (Ig), short basic domain, secreted, (semaphorin) 3E</fullName>
    </submittedName>
</protein>
<dbReference type="SUPFAM" id="SSF101912">
    <property type="entry name" value="Sema domain"/>
    <property type="match status" value="1"/>
</dbReference>
<evidence type="ECO:0000256" key="10">
    <source>
        <dbReference type="SAM" id="SignalP"/>
    </source>
</evidence>
<reference evidence="13" key="2">
    <citation type="submission" date="2025-08" db="UniProtKB">
        <authorList>
            <consortium name="Ensembl"/>
        </authorList>
    </citation>
    <scope>IDENTIFICATION</scope>
</reference>
<dbReference type="GO" id="GO:0005615">
    <property type="term" value="C:extracellular space"/>
    <property type="evidence" value="ECO:0007669"/>
    <property type="project" value="TreeGrafter"/>
</dbReference>
<evidence type="ECO:0000259" key="11">
    <source>
        <dbReference type="PROSITE" id="PS50835"/>
    </source>
</evidence>
<comment type="subcellular location">
    <subcellularLocation>
        <location evidence="1">Secreted</location>
    </subcellularLocation>
</comment>
<dbReference type="Gene3D" id="3.30.1680.10">
    <property type="entry name" value="ligand-binding face of the semaphorins, domain 2"/>
    <property type="match status" value="1"/>
</dbReference>
<dbReference type="SUPFAM" id="SSF103575">
    <property type="entry name" value="Plexin repeat"/>
    <property type="match status" value="1"/>
</dbReference>
<gene>
    <name evidence="13" type="primary">SEMA3E</name>
    <name evidence="13" type="synonym">sema3e</name>
</gene>
<keyword evidence="3" id="KW-0964">Secreted</keyword>
<dbReference type="PANTHER" id="PTHR11036:SF22">
    <property type="entry name" value="SEMAPHORIN-3E"/>
    <property type="match status" value="1"/>
</dbReference>
<evidence type="ECO:0000256" key="4">
    <source>
        <dbReference type="ARBA" id="ARBA00022729"/>
    </source>
</evidence>
<evidence type="ECO:0000256" key="7">
    <source>
        <dbReference type="ARBA" id="ARBA00023319"/>
    </source>
</evidence>
<proteinExistence type="inferred from homology"/>
<dbReference type="FunFam" id="3.30.1680.10:FF:000001">
    <property type="entry name" value="Semaphorin 3F like"/>
    <property type="match status" value="1"/>
</dbReference>
<dbReference type="InterPro" id="IPR001627">
    <property type="entry name" value="Semap_dom"/>
</dbReference>
<dbReference type="GO" id="GO:0045499">
    <property type="term" value="F:chemorepellent activity"/>
    <property type="evidence" value="ECO:0007669"/>
    <property type="project" value="TreeGrafter"/>
</dbReference>
<keyword evidence="5" id="KW-1015">Disulfide bond</keyword>
<dbReference type="InterPro" id="IPR027231">
    <property type="entry name" value="Semaphorin"/>
</dbReference>
<dbReference type="Ensembl" id="ENSSFOT00015035754.2">
    <property type="protein sequence ID" value="ENSSFOP00015035369.2"/>
    <property type="gene ID" value="ENSSFOG00015022486.2"/>
</dbReference>
<evidence type="ECO:0000256" key="1">
    <source>
        <dbReference type="ARBA" id="ARBA00004613"/>
    </source>
</evidence>
<feature type="chain" id="PRO_5034027161" evidence="10">
    <location>
        <begin position="28"/>
        <end position="749"/>
    </location>
</feature>
<reference evidence="13 14" key="1">
    <citation type="submission" date="2019-04" db="EMBL/GenBank/DDBJ databases">
        <authorList>
            <consortium name="Wellcome Sanger Institute Data Sharing"/>
        </authorList>
    </citation>
    <scope>NUCLEOTIDE SEQUENCE [LARGE SCALE GENOMIC DNA]</scope>
</reference>
<dbReference type="PROSITE" id="PS50835">
    <property type="entry name" value="IG_LIKE"/>
    <property type="match status" value="1"/>
</dbReference>
<organism evidence="13 14">
    <name type="scientific">Scleropages formosus</name>
    <name type="common">Asian bonytongue</name>
    <name type="synonym">Osteoglossum formosum</name>
    <dbReference type="NCBI Taxonomy" id="113540"/>
    <lineage>
        <taxon>Eukaryota</taxon>
        <taxon>Metazoa</taxon>
        <taxon>Chordata</taxon>
        <taxon>Craniata</taxon>
        <taxon>Vertebrata</taxon>
        <taxon>Euteleostomi</taxon>
        <taxon>Actinopterygii</taxon>
        <taxon>Neopterygii</taxon>
        <taxon>Teleostei</taxon>
        <taxon>Osteoglossocephala</taxon>
        <taxon>Osteoglossomorpha</taxon>
        <taxon>Osteoglossiformes</taxon>
        <taxon>Osteoglossidae</taxon>
        <taxon>Scleropages</taxon>
    </lineage>
</organism>
<dbReference type="InterPro" id="IPR036352">
    <property type="entry name" value="Semap_dom_sf"/>
</dbReference>
<dbReference type="InterPro" id="IPR013151">
    <property type="entry name" value="Immunoglobulin_dom"/>
</dbReference>
<dbReference type="Gene3D" id="2.60.40.10">
    <property type="entry name" value="Immunoglobulins"/>
    <property type="match status" value="1"/>
</dbReference>
<dbReference type="InterPro" id="IPR007110">
    <property type="entry name" value="Ig-like_dom"/>
</dbReference>
<evidence type="ECO:0000256" key="2">
    <source>
        <dbReference type="ARBA" id="ARBA00009492"/>
    </source>
</evidence>
<evidence type="ECO:0000256" key="8">
    <source>
        <dbReference type="PROSITE-ProRule" id="PRU00352"/>
    </source>
</evidence>
<dbReference type="GO" id="GO:0030335">
    <property type="term" value="P:positive regulation of cell migration"/>
    <property type="evidence" value="ECO:0007669"/>
    <property type="project" value="TreeGrafter"/>
</dbReference>
<feature type="compositionally biased region" description="Basic and acidic residues" evidence="9">
    <location>
        <begin position="731"/>
        <end position="741"/>
    </location>
</feature>
<evidence type="ECO:0000313" key="14">
    <source>
        <dbReference type="Proteomes" id="UP000694397"/>
    </source>
</evidence>
<keyword evidence="7" id="KW-0393">Immunoglobulin domain</keyword>
<comment type="similarity">
    <text evidence="2">Belongs to the semaphorin family.</text>
</comment>
<evidence type="ECO:0000313" key="13">
    <source>
        <dbReference type="Ensembl" id="ENSSFOP00015035369.2"/>
    </source>
</evidence>
<dbReference type="InterPro" id="IPR013783">
    <property type="entry name" value="Ig-like_fold"/>
</dbReference>
<evidence type="ECO:0000256" key="5">
    <source>
        <dbReference type="ARBA" id="ARBA00023157"/>
    </source>
</evidence>
<comment type="caution">
    <text evidence="8">Lacks conserved residue(s) required for the propagation of feature annotation.</text>
</comment>
<dbReference type="Proteomes" id="UP000694397">
    <property type="component" value="Chromosome 5"/>
</dbReference>
<dbReference type="GO" id="GO:0030215">
    <property type="term" value="F:semaphorin receptor binding"/>
    <property type="evidence" value="ECO:0007669"/>
    <property type="project" value="InterPro"/>
</dbReference>
<keyword evidence="4 10" id="KW-0732">Signal</keyword>
<dbReference type="OrthoDB" id="9988752at2759"/>
<dbReference type="InterPro" id="IPR016201">
    <property type="entry name" value="PSI"/>
</dbReference>
<keyword evidence="14" id="KW-1185">Reference proteome</keyword>
<dbReference type="PANTHER" id="PTHR11036">
    <property type="entry name" value="SEMAPHORIN"/>
    <property type="match status" value="1"/>
</dbReference>
<feature type="region of interest" description="Disordered" evidence="9">
    <location>
        <begin position="727"/>
        <end position="749"/>
    </location>
</feature>
<evidence type="ECO:0000256" key="6">
    <source>
        <dbReference type="ARBA" id="ARBA00023180"/>
    </source>
</evidence>
<dbReference type="PROSITE" id="PS51004">
    <property type="entry name" value="SEMA"/>
    <property type="match status" value="1"/>
</dbReference>
<dbReference type="GO" id="GO:0005886">
    <property type="term" value="C:plasma membrane"/>
    <property type="evidence" value="ECO:0007669"/>
    <property type="project" value="TreeGrafter"/>
</dbReference>
<feature type="signal peptide" evidence="10">
    <location>
        <begin position="1"/>
        <end position="27"/>
    </location>
</feature>
<sequence length="749" mass="85409">MGLNPAQSVGSLHVVLVFVWVSPRCSGFFPHSKELWHLNRTWFFHGSLGPLGLRSMLLDEYQERLFIGGRDVLYSLSLDRVSVDHREAFWPSTDTQVEECLMKGREQAECANYIKLLHHYNKTHLLACGTGAFDPVCAFVRVGRWPEVSVAPRDLCPMRLTGATQVKYFGGELYVALYTDYWENDSLLCRLGNSSYTRTERNDKQQLNEPKFVGSAVIPDNDDEDDDKVYFFFTEKVPDAESGNSAVYARIGRVCANDVGGRRMLVNKWTSFLKTRLICSVPGPSGIDTHFDELGKYTIFTWNIKTFILMILFSVNVFRGYAVCVYGMDDIRAVFSGPYSHREGPEHRWSPFTGRVPFPRPGSCASRVNGGTFSSSRDFPDEALRFVRDHPTMFQPVLPLHRRPVLLQTDGERRLTQIAVDRVEAEDGHYDVLFLGTDSSVVLKVITIYNKETDTMEEVLLEELQVFKVPVPITEILISSKRQQLYVGSEFGVSQVRLHQCDLYGPACADCCLARDPYCAWDGLTCSRYYPSGLNSKRRFRRQDIRHGNAIQQCSGLHIKADERLAFGVESNSTLLECSPRSPQAQVLWFKRSGSSKDEVVTDDRVIKTAHGLLFLHLRKTDAGTYRCLTVERGFVHVLATHVLEVLQEERVGELSHRATSDRHGRLCLLSVPPQSPKDSKVWFKELHQLLDSGTFHGVEEYCEKVWCSERKRKRLQSIQPRWKYSSALERQGRPRGDRPRLPRHTRGS</sequence>